<gene>
    <name evidence="6" type="ORF">SAMN04488026_11502</name>
</gene>
<dbReference type="SUPFAM" id="SSF56059">
    <property type="entry name" value="Glutathione synthetase ATP-binding domain-like"/>
    <property type="match status" value="1"/>
</dbReference>
<keyword evidence="3 4" id="KW-0067">ATP-binding</keyword>
<dbReference type="GO" id="GO:0046872">
    <property type="term" value="F:metal ion binding"/>
    <property type="evidence" value="ECO:0007669"/>
    <property type="project" value="InterPro"/>
</dbReference>
<organism evidence="6 7">
    <name type="scientific">Aliiruegeria lutimaris</name>
    <dbReference type="NCBI Taxonomy" id="571298"/>
    <lineage>
        <taxon>Bacteria</taxon>
        <taxon>Pseudomonadati</taxon>
        <taxon>Pseudomonadota</taxon>
        <taxon>Alphaproteobacteria</taxon>
        <taxon>Rhodobacterales</taxon>
        <taxon>Roseobacteraceae</taxon>
        <taxon>Aliiruegeria</taxon>
    </lineage>
</organism>
<dbReference type="Gene3D" id="3.30.470.20">
    <property type="entry name" value="ATP-grasp fold, B domain"/>
    <property type="match status" value="1"/>
</dbReference>
<dbReference type="Pfam" id="PF15632">
    <property type="entry name" value="ATPgrasp_Ter"/>
    <property type="match status" value="1"/>
</dbReference>
<dbReference type="PANTHER" id="PTHR43585:SF2">
    <property type="entry name" value="ATP-GRASP ENZYME FSQD"/>
    <property type="match status" value="1"/>
</dbReference>
<name>A0A1G9PW87_9RHOB</name>
<dbReference type="Proteomes" id="UP000199382">
    <property type="component" value="Unassembled WGS sequence"/>
</dbReference>
<keyword evidence="2 4" id="KW-0547">Nucleotide-binding</keyword>
<evidence type="ECO:0000256" key="1">
    <source>
        <dbReference type="ARBA" id="ARBA00022598"/>
    </source>
</evidence>
<evidence type="ECO:0000256" key="4">
    <source>
        <dbReference type="PROSITE-ProRule" id="PRU00409"/>
    </source>
</evidence>
<dbReference type="Gene3D" id="3.30.1490.20">
    <property type="entry name" value="ATP-grasp fold, A domain"/>
    <property type="match status" value="1"/>
</dbReference>
<dbReference type="STRING" id="571298.SAMN04488026_11502"/>
<proteinExistence type="predicted"/>
<dbReference type="GO" id="GO:0005524">
    <property type="term" value="F:ATP binding"/>
    <property type="evidence" value="ECO:0007669"/>
    <property type="project" value="UniProtKB-UniRule"/>
</dbReference>
<dbReference type="InterPro" id="IPR011761">
    <property type="entry name" value="ATP-grasp"/>
</dbReference>
<dbReference type="InterPro" id="IPR013815">
    <property type="entry name" value="ATP_grasp_subdomain_1"/>
</dbReference>
<evidence type="ECO:0000313" key="6">
    <source>
        <dbReference type="EMBL" id="SDM03020.1"/>
    </source>
</evidence>
<accession>A0A1G9PW87</accession>
<evidence type="ECO:0000313" key="7">
    <source>
        <dbReference type="Proteomes" id="UP000199382"/>
    </source>
</evidence>
<evidence type="ECO:0000256" key="2">
    <source>
        <dbReference type="ARBA" id="ARBA00022741"/>
    </source>
</evidence>
<keyword evidence="7" id="KW-1185">Reference proteome</keyword>
<dbReference type="InterPro" id="IPR052032">
    <property type="entry name" value="ATP-dep_AA_Ligase"/>
</dbReference>
<dbReference type="GO" id="GO:0016874">
    <property type="term" value="F:ligase activity"/>
    <property type="evidence" value="ECO:0007669"/>
    <property type="project" value="UniProtKB-KW"/>
</dbReference>
<keyword evidence="1" id="KW-0436">Ligase</keyword>
<feature type="domain" description="ATP-grasp" evidence="5">
    <location>
        <begin position="120"/>
        <end position="308"/>
    </location>
</feature>
<protein>
    <submittedName>
        <fullName evidence="6">ATP-grasp domain-containing protein</fullName>
    </submittedName>
</protein>
<dbReference type="OrthoDB" id="7625478at2"/>
<sequence>MNTTRTVLLLGNFRPTVTVIRAVSRLGYNTAVKRDLGGLAAASKHCDEIWESETKPEDPAFLEELRAFLEGRPDISIVMPVEEQYVLALARNWDSLPAGRTYATPSPRIVLTCLDKVGMLDVCKKTGIPSAPNATVANLEELYAAAEQIGYPLVVRPLWSARPIAGRKAYITMDEKTMKRELHEWPEGHESLIVQRFISGPRYNVDYAAQKGKTIQAVATRILRTDSYDYTGIDVYGETIPMPDNLWDFTERMNAELNYTGVGLIQFMVDHERDEISFLELNPRFNGNSAVPAHAGLELVRLSIDLAEDPDCEEPVVISPGGLKHAWLYGDVMGTRKSLQRGMLSKGQVPGEIRRAITNALTADFHVIWSWRDPMPAISQMGIAMNKLLGRIE</sequence>
<dbReference type="PANTHER" id="PTHR43585">
    <property type="entry name" value="FUMIPYRROLE BIOSYNTHESIS PROTEIN C"/>
    <property type="match status" value="1"/>
</dbReference>
<evidence type="ECO:0000256" key="3">
    <source>
        <dbReference type="ARBA" id="ARBA00022840"/>
    </source>
</evidence>
<reference evidence="6 7" key="1">
    <citation type="submission" date="2016-10" db="EMBL/GenBank/DDBJ databases">
        <authorList>
            <person name="de Groot N.N."/>
        </authorList>
    </citation>
    <scope>NUCLEOTIDE SEQUENCE [LARGE SCALE GENOMIC DNA]</scope>
    <source>
        <strain evidence="6 7">DSM 25294</strain>
    </source>
</reference>
<dbReference type="RefSeq" id="WP_139188611.1">
    <property type="nucleotide sequence ID" value="NZ_FNEK01000150.1"/>
</dbReference>
<dbReference type="PROSITE" id="PS50975">
    <property type="entry name" value="ATP_GRASP"/>
    <property type="match status" value="1"/>
</dbReference>
<dbReference type="AlphaFoldDB" id="A0A1G9PW87"/>
<evidence type="ECO:0000259" key="5">
    <source>
        <dbReference type="PROSITE" id="PS50975"/>
    </source>
</evidence>
<dbReference type="EMBL" id="FNEK01000150">
    <property type="protein sequence ID" value="SDM03020.1"/>
    <property type="molecule type" value="Genomic_DNA"/>
</dbReference>